<name>A0A0A9GZE6_ARUDO</name>
<accession>A0A0A9GZE6</accession>
<dbReference type="AlphaFoldDB" id="A0A0A9GZE6"/>
<organism evidence="1">
    <name type="scientific">Arundo donax</name>
    <name type="common">Giant reed</name>
    <name type="synonym">Donax arundinaceus</name>
    <dbReference type="NCBI Taxonomy" id="35708"/>
    <lineage>
        <taxon>Eukaryota</taxon>
        <taxon>Viridiplantae</taxon>
        <taxon>Streptophyta</taxon>
        <taxon>Embryophyta</taxon>
        <taxon>Tracheophyta</taxon>
        <taxon>Spermatophyta</taxon>
        <taxon>Magnoliopsida</taxon>
        <taxon>Liliopsida</taxon>
        <taxon>Poales</taxon>
        <taxon>Poaceae</taxon>
        <taxon>PACMAD clade</taxon>
        <taxon>Arundinoideae</taxon>
        <taxon>Arundineae</taxon>
        <taxon>Arundo</taxon>
    </lineage>
</organism>
<sequence length="52" mass="6150">MLPPLALKKQVRSSKLICYYSPDPLSLKQEKYKQQEIAQQNFYYTKPKGTRT</sequence>
<evidence type="ECO:0000313" key="1">
    <source>
        <dbReference type="EMBL" id="JAE30355.1"/>
    </source>
</evidence>
<protein>
    <submittedName>
        <fullName evidence="1">Uncharacterized protein</fullName>
    </submittedName>
</protein>
<reference evidence="1" key="1">
    <citation type="submission" date="2014-09" db="EMBL/GenBank/DDBJ databases">
        <authorList>
            <person name="Magalhaes I.L.F."/>
            <person name="Oliveira U."/>
            <person name="Santos F.R."/>
            <person name="Vidigal T.H.D.A."/>
            <person name="Brescovit A.D."/>
            <person name="Santos A.J."/>
        </authorList>
    </citation>
    <scope>NUCLEOTIDE SEQUENCE</scope>
    <source>
        <tissue evidence="1">Shoot tissue taken approximately 20 cm above the soil surface</tissue>
    </source>
</reference>
<proteinExistence type="predicted"/>
<dbReference type="EMBL" id="GBRH01167541">
    <property type="protein sequence ID" value="JAE30355.1"/>
    <property type="molecule type" value="Transcribed_RNA"/>
</dbReference>
<reference evidence="1" key="2">
    <citation type="journal article" date="2015" name="Data Brief">
        <title>Shoot transcriptome of the giant reed, Arundo donax.</title>
        <authorList>
            <person name="Barrero R.A."/>
            <person name="Guerrero F.D."/>
            <person name="Moolhuijzen P."/>
            <person name="Goolsby J.A."/>
            <person name="Tidwell J."/>
            <person name="Bellgard S.E."/>
            <person name="Bellgard M.I."/>
        </authorList>
    </citation>
    <scope>NUCLEOTIDE SEQUENCE</scope>
    <source>
        <tissue evidence="1">Shoot tissue taken approximately 20 cm above the soil surface</tissue>
    </source>
</reference>